<evidence type="ECO:0000256" key="1">
    <source>
        <dbReference type="SAM" id="MobiDB-lite"/>
    </source>
</evidence>
<feature type="compositionally biased region" description="Polar residues" evidence="1">
    <location>
        <begin position="594"/>
        <end position="604"/>
    </location>
</feature>
<evidence type="ECO:0000313" key="2">
    <source>
        <dbReference type="EMBL" id="KAL1843408.1"/>
    </source>
</evidence>
<reference evidence="2 3" key="1">
    <citation type="journal article" date="2024" name="Commun. Biol.">
        <title>Comparative genomic analysis of thermophilic fungi reveals convergent evolutionary adaptations and gene losses.</title>
        <authorList>
            <person name="Steindorff A.S."/>
            <person name="Aguilar-Pontes M.V."/>
            <person name="Robinson A.J."/>
            <person name="Andreopoulos B."/>
            <person name="LaButti K."/>
            <person name="Kuo A."/>
            <person name="Mondo S."/>
            <person name="Riley R."/>
            <person name="Otillar R."/>
            <person name="Haridas S."/>
            <person name="Lipzen A."/>
            <person name="Grimwood J."/>
            <person name="Schmutz J."/>
            <person name="Clum A."/>
            <person name="Reid I.D."/>
            <person name="Moisan M.C."/>
            <person name="Butler G."/>
            <person name="Nguyen T.T.M."/>
            <person name="Dewar K."/>
            <person name="Conant G."/>
            <person name="Drula E."/>
            <person name="Henrissat B."/>
            <person name="Hansel C."/>
            <person name="Singer S."/>
            <person name="Hutchinson M.I."/>
            <person name="de Vries R.P."/>
            <person name="Natvig D.O."/>
            <person name="Powell A.J."/>
            <person name="Tsang A."/>
            <person name="Grigoriev I.V."/>
        </authorList>
    </citation>
    <scope>NUCLEOTIDE SEQUENCE [LARGE SCALE GENOMIC DNA]</scope>
    <source>
        <strain evidence="2 3">CBS 620.91</strain>
    </source>
</reference>
<protein>
    <recommendedName>
        <fullName evidence="4">Protein BNI4</fullName>
    </recommendedName>
</protein>
<dbReference type="PANTHER" id="PTHR12751:SF18">
    <property type="entry name" value="PHOSPHATASE AND ACTIN REGULATOR 1"/>
    <property type="match status" value="1"/>
</dbReference>
<feature type="compositionally biased region" description="Polar residues" evidence="1">
    <location>
        <begin position="303"/>
        <end position="312"/>
    </location>
</feature>
<feature type="compositionally biased region" description="Low complexity" evidence="1">
    <location>
        <begin position="73"/>
        <end position="91"/>
    </location>
</feature>
<feature type="region of interest" description="Disordered" evidence="1">
    <location>
        <begin position="552"/>
        <end position="674"/>
    </location>
</feature>
<feature type="region of interest" description="Disordered" evidence="1">
    <location>
        <begin position="431"/>
        <end position="452"/>
    </location>
</feature>
<feature type="compositionally biased region" description="Basic and acidic residues" evidence="1">
    <location>
        <begin position="261"/>
        <end position="290"/>
    </location>
</feature>
<feature type="compositionally biased region" description="Polar residues" evidence="1">
    <location>
        <begin position="655"/>
        <end position="669"/>
    </location>
</feature>
<evidence type="ECO:0008006" key="4">
    <source>
        <dbReference type="Google" id="ProtNLM"/>
    </source>
</evidence>
<gene>
    <name evidence="2" type="ORF">VTJ49DRAFT_1758</name>
</gene>
<feature type="compositionally biased region" description="Low complexity" evidence="1">
    <location>
        <begin position="153"/>
        <end position="174"/>
    </location>
</feature>
<feature type="compositionally biased region" description="Low complexity" evidence="1">
    <location>
        <begin position="313"/>
        <end position="331"/>
    </location>
</feature>
<feature type="compositionally biased region" description="Low complexity" evidence="1">
    <location>
        <begin position="188"/>
        <end position="210"/>
    </location>
</feature>
<evidence type="ECO:0000313" key="3">
    <source>
        <dbReference type="Proteomes" id="UP001583172"/>
    </source>
</evidence>
<comment type="caution">
    <text evidence="2">The sequence shown here is derived from an EMBL/GenBank/DDBJ whole genome shotgun (WGS) entry which is preliminary data.</text>
</comment>
<dbReference type="EMBL" id="JAZGSY010000017">
    <property type="protein sequence ID" value="KAL1843408.1"/>
    <property type="molecule type" value="Genomic_DNA"/>
</dbReference>
<feature type="region of interest" description="Disordered" evidence="1">
    <location>
        <begin position="149"/>
        <end position="390"/>
    </location>
</feature>
<dbReference type="PANTHER" id="PTHR12751">
    <property type="entry name" value="PHOSPHATASE AND ACTIN REGULATOR PHACTR"/>
    <property type="match status" value="1"/>
</dbReference>
<sequence length="771" mass="81860">MAALVQGYPQQTGTVTVLQTRPSSAGGVLQSTAQYMPGATNRTHGPSSTTAVPGQYRGFVQQQYALRSLPNLSSTSQWQQARTSRTSSTSALPSVQTLDYLQPALPAPARPRYQASVSMTNLPSSATMGVQTVPGARDDSALVALGARRSTASPRPSQSNNGSSSQSSAASTPTRPTPERYRRSALRSDSTGSSAASASSSPQLRPSPSAMQNRPNSFIGTPFGSAIDDATISSGQSQEGTKRGRRRSMPALESGFPIHLLARDPRLPTDSSRPKSADANIHRPTPEKEQPAPALNSGVFARPSSSASRNGSDPTASSTTPAAPEPANADPETLRVVNVPPRTSSTDATTNKRAANPSPLSKPVMMDREGVADQPASAEESGTPNAPVTQCLESPAVKQLTAISEKRGKAKNKTSRLRRAFSFGSAAELRKAVDEGDAEGSGTPKLHKDRNLKDAYDEEQARIAERQEAAGIGNSIYSGSRLFHGSTDNLSISSTASSASIMIRKMGHGMKKGTRSLARLFRPKASAASAPPVEPTVVEDAPEPTVSLVTAEAERERVNVNPDPKAQGGGTGFPHLERNSIDAAKMPTSEPERTGSSGTDSSAPRKTIVGGEKERAEASASVRKGILKNRNGSTPSPRPPENKTSAFDLPKVPSVTDSPNSSAPSTPNEDAQRRGGALAIGNEDYFVSALRLRQDAKSGSSTPQTVKRCATFSPRIVFFETWPSQEYDRRGEIATCNRLTPMLAQQIKEELNSFKMEMEVHENSKIYTHFF</sequence>
<feature type="compositionally biased region" description="Polar residues" evidence="1">
    <location>
        <begin position="380"/>
        <end position="390"/>
    </location>
</feature>
<feature type="compositionally biased region" description="Polar residues" evidence="1">
    <location>
        <begin position="341"/>
        <end position="353"/>
    </location>
</feature>
<dbReference type="Proteomes" id="UP001583172">
    <property type="component" value="Unassembled WGS sequence"/>
</dbReference>
<organism evidence="2 3">
    <name type="scientific">Humicola insolens</name>
    <name type="common">Soft-rot fungus</name>
    <dbReference type="NCBI Taxonomy" id="85995"/>
    <lineage>
        <taxon>Eukaryota</taxon>
        <taxon>Fungi</taxon>
        <taxon>Dikarya</taxon>
        <taxon>Ascomycota</taxon>
        <taxon>Pezizomycotina</taxon>
        <taxon>Sordariomycetes</taxon>
        <taxon>Sordariomycetidae</taxon>
        <taxon>Sordariales</taxon>
        <taxon>Chaetomiaceae</taxon>
        <taxon>Mycothermus</taxon>
    </lineage>
</organism>
<accession>A0ABR3VQG7</accession>
<feature type="region of interest" description="Disordered" evidence="1">
    <location>
        <begin position="525"/>
        <end position="544"/>
    </location>
</feature>
<feature type="region of interest" description="Disordered" evidence="1">
    <location>
        <begin position="72"/>
        <end position="91"/>
    </location>
</feature>
<name>A0ABR3VQG7_HUMIN</name>
<proteinExistence type="predicted"/>
<keyword evidence="3" id="KW-1185">Reference proteome</keyword>